<accession>A0A265E5T1</accession>
<organism evidence="1 2">
    <name type="scientific">Salinicoccus roseus</name>
    <dbReference type="NCBI Taxonomy" id="45670"/>
    <lineage>
        <taxon>Bacteria</taxon>
        <taxon>Bacillati</taxon>
        <taxon>Bacillota</taxon>
        <taxon>Bacilli</taxon>
        <taxon>Bacillales</taxon>
        <taxon>Staphylococcaceae</taxon>
        <taxon>Salinicoccus</taxon>
    </lineage>
</organism>
<gene>
    <name evidence="1" type="ORF">CFN03_07595</name>
</gene>
<dbReference type="InterPro" id="IPR020260">
    <property type="entry name" value="Uncharacterised_YueH"/>
</dbReference>
<proteinExistence type="predicted"/>
<name>A0A265E5T1_9STAP</name>
<dbReference type="EMBL" id="NPEZ01000003">
    <property type="protein sequence ID" value="OZT76933.1"/>
    <property type="molecule type" value="Genomic_DNA"/>
</dbReference>
<evidence type="ECO:0000313" key="2">
    <source>
        <dbReference type="Proteomes" id="UP000216682"/>
    </source>
</evidence>
<dbReference type="AlphaFoldDB" id="A0A265E5T1"/>
<comment type="caution">
    <text evidence="1">The sequence shown here is derived from an EMBL/GenBank/DDBJ whole genome shotgun (WGS) entry which is preliminary data.</text>
</comment>
<evidence type="ECO:0000313" key="1">
    <source>
        <dbReference type="EMBL" id="OZT76933.1"/>
    </source>
</evidence>
<dbReference type="Proteomes" id="UP000216682">
    <property type="component" value="Unassembled WGS sequence"/>
</dbReference>
<reference evidence="1 2" key="1">
    <citation type="submission" date="2017-07" db="EMBL/GenBank/DDBJ databases">
        <title>Shotgun whole genome sequences of three halophilic bacterial isolates.</title>
        <authorList>
            <person name="Pozzo T."/>
            <person name="Higdon S.M."/>
            <person name="Quillaguaman J."/>
        </authorList>
    </citation>
    <scope>NUCLEOTIDE SEQUENCE [LARGE SCALE GENOMIC DNA]</scope>
    <source>
        <strain evidence="1 2">BU-1</strain>
    </source>
</reference>
<dbReference type="Pfam" id="PF14166">
    <property type="entry name" value="YueH"/>
    <property type="match status" value="1"/>
</dbReference>
<evidence type="ECO:0008006" key="3">
    <source>
        <dbReference type="Google" id="ProtNLM"/>
    </source>
</evidence>
<sequence length="81" mass="9446">MNMLQIQTSINDARMPVFIFPHEERNTYIVSIPDMNFSLEYSRDLSEADQAEEIILHLFNMMDEETCESVARDITRATSTK</sequence>
<protein>
    <recommendedName>
        <fullName evidence="3">YueH-like protein</fullName>
    </recommendedName>
</protein>